<dbReference type="EMBL" id="ACJW02000002">
    <property type="protein sequence ID" value="EEP69512.1"/>
    <property type="molecule type" value="Genomic_DNA"/>
</dbReference>
<dbReference type="AlphaFoldDB" id="C4GH07"/>
<dbReference type="STRING" id="629741.GCWU000324_01426"/>
<comment type="caution">
    <text evidence="1">The sequence shown here is derived from an EMBL/GenBank/DDBJ whole genome shotgun (WGS) entry which is preliminary data.</text>
</comment>
<dbReference type="Proteomes" id="UP000003009">
    <property type="component" value="Unassembled WGS sequence"/>
</dbReference>
<proteinExistence type="predicted"/>
<reference evidence="1" key="1">
    <citation type="submission" date="2009-04" db="EMBL/GenBank/DDBJ databases">
        <authorList>
            <person name="Weinstock G."/>
            <person name="Sodergren E."/>
            <person name="Clifton S."/>
            <person name="Fulton L."/>
            <person name="Fulton B."/>
            <person name="Courtney L."/>
            <person name="Fronick C."/>
            <person name="Harrison M."/>
            <person name="Strong C."/>
            <person name="Farmer C."/>
            <person name="Delahaunty K."/>
            <person name="Markovic C."/>
            <person name="Hall O."/>
            <person name="Minx P."/>
            <person name="Tomlinson C."/>
            <person name="Mitreva M."/>
            <person name="Nelson J."/>
            <person name="Hou S."/>
            <person name="Wollam A."/>
            <person name="Pepin K.H."/>
            <person name="Johnson M."/>
            <person name="Bhonagiri V."/>
            <person name="Nash W.E."/>
            <person name="Warren W."/>
            <person name="Chinwalla A."/>
            <person name="Mardis E.R."/>
            <person name="Wilson R.K."/>
        </authorList>
    </citation>
    <scope>NUCLEOTIDE SEQUENCE [LARGE SCALE GENOMIC DNA]</scope>
    <source>
        <strain evidence="1">ATCC 51147</strain>
    </source>
</reference>
<dbReference type="HOGENOM" id="CLU_3271401_0_0_4"/>
<sequence length="41" mass="4972">MYLYLQHHQAHLVQQLSHWDLAHIFCKNTSSKHYTTKSLVY</sequence>
<gene>
    <name evidence="1" type="ORF">GCWU000324_01426</name>
</gene>
<accession>C4GH07</accession>
<name>C4GH07_9NEIS</name>
<evidence type="ECO:0000313" key="2">
    <source>
        <dbReference type="Proteomes" id="UP000003009"/>
    </source>
</evidence>
<protein>
    <submittedName>
        <fullName evidence="1">Uncharacterized protein</fullName>
    </submittedName>
</protein>
<keyword evidence="2" id="KW-1185">Reference proteome</keyword>
<organism evidence="1 2">
    <name type="scientific">Kingella oralis ATCC 51147</name>
    <dbReference type="NCBI Taxonomy" id="629741"/>
    <lineage>
        <taxon>Bacteria</taxon>
        <taxon>Pseudomonadati</taxon>
        <taxon>Pseudomonadota</taxon>
        <taxon>Betaproteobacteria</taxon>
        <taxon>Neisseriales</taxon>
        <taxon>Neisseriaceae</taxon>
        <taxon>Kingella</taxon>
    </lineage>
</organism>
<evidence type="ECO:0000313" key="1">
    <source>
        <dbReference type="EMBL" id="EEP69512.1"/>
    </source>
</evidence>